<dbReference type="STRING" id="452637.Oter_0959"/>
<dbReference type="PANTHER" id="PTHR43547:SF2">
    <property type="entry name" value="HYBRID SIGNAL TRANSDUCTION HISTIDINE KINASE C"/>
    <property type="match status" value="1"/>
</dbReference>
<dbReference type="FunFam" id="3.30.565.10:FF:000006">
    <property type="entry name" value="Sensor histidine kinase WalK"/>
    <property type="match status" value="1"/>
</dbReference>
<accession>B1ZXM5</accession>
<dbReference type="PROSITE" id="PS50110">
    <property type="entry name" value="RESPONSE_REGULATORY"/>
    <property type="match status" value="1"/>
</dbReference>
<dbReference type="Pfam" id="PF00072">
    <property type="entry name" value="Response_reg"/>
    <property type="match status" value="1"/>
</dbReference>
<keyword evidence="10" id="KW-1185">Reference proteome</keyword>
<dbReference type="InterPro" id="IPR005467">
    <property type="entry name" value="His_kinase_dom"/>
</dbReference>
<protein>
    <recommendedName>
        <fullName evidence="2">histidine kinase</fullName>
        <ecNumber evidence="2">2.7.13.3</ecNumber>
    </recommendedName>
</protein>
<keyword evidence="4" id="KW-0808">Transferase</keyword>
<sequence>MSAVDRETPAARILVVDDQETNLRVLGDMLAHLGYDIVPALDGEQALRRLSSRPVDLILLDVLMPGLDGFEVCRRIRSNVAWIDIPIIFLSAADDKSLIVRALESGGVDYITKPFNAAELLSRVRTHLALKTARDRLRQLAEDKDELLGILAHDLKNHLGGMLMSVQLLNEKAKSINDSRFQRMGANILRATDQMLSFVKEFLANSEVDHGRPMKFQPVLLQDVAAAVVQRHAEHAQRKDIALLHEQQEEGPLVEADRAALEQVLDNLVSNALKFSPSGKTVRVVVGQTPDGRGEVRVADEGPGFTEQDKQQIFRRYRRLSARPTGGEPSTGLGLSIVKKLMQDMRGDLRLESTPDHGATFLLTFNPAPVPA</sequence>
<dbReference type="Gene3D" id="1.10.287.130">
    <property type="match status" value="1"/>
</dbReference>
<dbReference type="SMART" id="SM00388">
    <property type="entry name" value="HisKA"/>
    <property type="match status" value="1"/>
</dbReference>
<dbReference type="CDD" id="cd19920">
    <property type="entry name" value="REC_PA4781-like"/>
    <property type="match status" value="1"/>
</dbReference>
<dbReference type="SUPFAM" id="SSF55874">
    <property type="entry name" value="ATPase domain of HSP90 chaperone/DNA topoisomerase II/histidine kinase"/>
    <property type="match status" value="1"/>
</dbReference>
<dbReference type="InterPro" id="IPR036097">
    <property type="entry name" value="HisK_dim/P_sf"/>
</dbReference>
<dbReference type="Gene3D" id="3.30.565.10">
    <property type="entry name" value="Histidine kinase-like ATPase, C-terminal domain"/>
    <property type="match status" value="1"/>
</dbReference>
<dbReference type="OrthoDB" id="9813394at2"/>
<keyword evidence="5 9" id="KW-0418">Kinase</keyword>
<dbReference type="HOGENOM" id="CLU_000445_114_72_0"/>
<evidence type="ECO:0000313" key="10">
    <source>
        <dbReference type="Proteomes" id="UP000007013"/>
    </source>
</evidence>
<dbReference type="eggNOG" id="COG3706">
    <property type="taxonomic scope" value="Bacteria"/>
</dbReference>
<dbReference type="EMBL" id="CP001032">
    <property type="protein sequence ID" value="ACB74247.1"/>
    <property type="molecule type" value="Genomic_DNA"/>
</dbReference>
<dbReference type="AlphaFoldDB" id="B1ZXM5"/>
<dbReference type="Gene3D" id="3.40.50.2300">
    <property type="match status" value="1"/>
</dbReference>
<evidence type="ECO:0000259" key="7">
    <source>
        <dbReference type="PROSITE" id="PS50109"/>
    </source>
</evidence>
<dbReference type="InterPro" id="IPR011006">
    <property type="entry name" value="CheY-like_superfamily"/>
</dbReference>
<dbReference type="KEGG" id="ote:Oter_0959"/>
<comment type="catalytic activity">
    <reaction evidence="1">
        <text>ATP + protein L-histidine = ADP + protein N-phospho-L-histidine.</text>
        <dbReference type="EC" id="2.7.13.3"/>
    </reaction>
</comment>
<dbReference type="SUPFAM" id="SSF52172">
    <property type="entry name" value="CheY-like"/>
    <property type="match status" value="1"/>
</dbReference>
<evidence type="ECO:0000256" key="6">
    <source>
        <dbReference type="PROSITE-ProRule" id="PRU00169"/>
    </source>
</evidence>
<dbReference type="CDD" id="cd00082">
    <property type="entry name" value="HisKA"/>
    <property type="match status" value="1"/>
</dbReference>
<feature type="modified residue" description="4-aspartylphosphate" evidence="6">
    <location>
        <position position="61"/>
    </location>
</feature>
<feature type="domain" description="Histidine kinase" evidence="7">
    <location>
        <begin position="150"/>
        <end position="369"/>
    </location>
</feature>
<dbReference type="PROSITE" id="PS50109">
    <property type="entry name" value="HIS_KIN"/>
    <property type="match status" value="1"/>
</dbReference>
<dbReference type="PRINTS" id="PR00344">
    <property type="entry name" value="BCTRLSENSOR"/>
</dbReference>
<dbReference type="InterPro" id="IPR001789">
    <property type="entry name" value="Sig_transdc_resp-reg_receiver"/>
</dbReference>
<dbReference type="SMART" id="SM00448">
    <property type="entry name" value="REC"/>
    <property type="match status" value="1"/>
</dbReference>
<dbReference type="eggNOG" id="COG2205">
    <property type="taxonomic scope" value="Bacteria"/>
</dbReference>
<evidence type="ECO:0000256" key="3">
    <source>
        <dbReference type="ARBA" id="ARBA00022553"/>
    </source>
</evidence>
<dbReference type="EC" id="2.7.13.3" evidence="2"/>
<dbReference type="PANTHER" id="PTHR43547">
    <property type="entry name" value="TWO-COMPONENT HISTIDINE KINASE"/>
    <property type="match status" value="1"/>
</dbReference>
<evidence type="ECO:0000313" key="9">
    <source>
        <dbReference type="EMBL" id="ACB74247.1"/>
    </source>
</evidence>
<dbReference type="GO" id="GO:0000155">
    <property type="term" value="F:phosphorelay sensor kinase activity"/>
    <property type="evidence" value="ECO:0007669"/>
    <property type="project" value="InterPro"/>
</dbReference>
<evidence type="ECO:0000259" key="8">
    <source>
        <dbReference type="PROSITE" id="PS50110"/>
    </source>
</evidence>
<dbReference type="RefSeq" id="WP_012373785.1">
    <property type="nucleotide sequence ID" value="NC_010571.1"/>
</dbReference>
<dbReference type="InterPro" id="IPR003661">
    <property type="entry name" value="HisK_dim/P_dom"/>
</dbReference>
<name>B1ZXM5_OPITP</name>
<evidence type="ECO:0000256" key="1">
    <source>
        <dbReference type="ARBA" id="ARBA00000085"/>
    </source>
</evidence>
<dbReference type="InterPro" id="IPR036890">
    <property type="entry name" value="HATPase_C_sf"/>
</dbReference>
<dbReference type="SMART" id="SM00387">
    <property type="entry name" value="HATPase_c"/>
    <property type="match status" value="1"/>
</dbReference>
<dbReference type="InterPro" id="IPR004358">
    <property type="entry name" value="Sig_transdc_His_kin-like_C"/>
</dbReference>
<evidence type="ECO:0000256" key="5">
    <source>
        <dbReference type="ARBA" id="ARBA00022777"/>
    </source>
</evidence>
<proteinExistence type="predicted"/>
<feature type="domain" description="Response regulatory" evidence="8">
    <location>
        <begin position="12"/>
        <end position="128"/>
    </location>
</feature>
<dbReference type="Proteomes" id="UP000007013">
    <property type="component" value="Chromosome"/>
</dbReference>
<reference evidence="9 10" key="1">
    <citation type="journal article" date="2011" name="J. Bacteriol.">
        <title>Genome sequence of the verrucomicrobium Opitutus terrae PB90-1, an abundant inhabitant of rice paddy soil ecosystems.</title>
        <authorList>
            <person name="van Passel M.W."/>
            <person name="Kant R."/>
            <person name="Palva A."/>
            <person name="Copeland A."/>
            <person name="Lucas S."/>
            <person name="Lapidus A."/>
            <person name="Glavina del Rio T."/>
            <person name="Pitluck S."/>
            <person name="Goltsman E."/>
            <person name="Clum A."/>
            <person name="Sun H."/>
            <person name="Schmutz J."/>
            <person name="Larimer F.W."/>
            <person name="Land M.L."/>
            <person name="Hauser L."/>
            <person name="Kyrpides N."/>
            <person name="Mikhailova N."/>
            <person name="Richardson P.P."/>
            <person name="Janssen P.H."/>
            <person name="de Vos W.M."/>
            <person name="Smidt H."/>
        </authorList>
    </citation>
    <scope>NUCLEOTIDE SEQUENCE [LARGE SCALE GENOMIC DNA]</scope>
    <source>
        <strain evidence="10">DSM 11246 / JCM 15787 / PB90-1</strain>
    </source>
</reference>
<keyword evidence="3 6" id="KW-0597">Phosphoprotein</keyword>
<gene>
    <name evidence="9" type="ordered locus">Oter_0959</name>
</gene>
<dbReference type="Pfam" id="PF02518">
    <property type="entry name" value="HATPase_c"/>
    <property type="match status" value="1"/>
</dbReference>
<evidence type="ECO:0000256" key="4">
    <source>
        <dbReference type="ARBA" id="ARBA00022679"/>
    </source>
</evidence>
<dbReference type="SUPFAM" id="SSF47384">
    <property type="entry name" value="Homodimeric domain of signal transducing histidine kinase"/>
    <property type="match status" value="1"/>
</dbReference>
<dbReference type="InterPro" id="IPR003594">
    <property type="entry name" value="HATPase_dom"/>
</dbReference>
<evidence type="ECO:0000256" key="2">
    <source>
        <dbReference type="ARBA" id="ARBA00012438"/>
    </source>
</evidence>
<organism evidence="9 10">
    <name type="scientific">Opitutus terrae (strain DSM 11246 / JCM 15787 / PB90-1)</name>
    <dbReference type="NCBI Taxonomy" id="452637"/>
    <lineage>
        <taxon>Bacteria</taxon>
        <taxon>Pseudomonadati</taxon>
        <taxon>Verrucomicrobiota</taxon>
        <taxon>Opitutia</taxon>
        <taxon>Opitutales</taxon>
        <taxon>Opitutaceae</taxon>
        <taxon>Opitutus</taxon>
    </lineage>
</organism>